<dbReference type="InterPro" id="IPR024571">
    <property type="entry name" value="ERAP1-like_C_dom"/>
</dbReference>
<dbReference type="Pfam" id="PF11838">
    <property type="entry name" value="ERAP1_C"/>
    <property type="match status" value="1"/>
</dbReference>
<accession>A0A8S4QML6</accession>
<gene>
    <name evidence="2" type="primary">jg183</name>
    <name evidence="2" type="ORF">PAEG_LOCUS2283</name>
</gene>
<feature type="domain" description="ERAP1-like C-terminal" evidence="1">
    <location>
        <begin position="19"/>
        <end position="92"/>
    </location>
</feature>
<dbReference type="Proteomes" id="UP000838756">
    <property type="component" value="Unassembled WGS sequence"/>
</dbReference>
<evidence type="ECO:0000259" key="1">
    <source>
        <dbReference type="Pfam" id="PF11838"/>
    </source>
</evidence>
<evidence type="ECO:0000313" key="3">
    <source>
        <dbReference type="Proteomes" id="UP000838756"/>
    </source>
</evidence>
<comment type="caution">
    <text evidence="2">The sequence shown here is derived from an EMBL/GenBank/DDBJ whole genome shotgun (WGS) entry which is preliminary data.</text>
</comment>
<evidence type="ECO:0000313" key="2">
    <source>
        <dbReference type="EMBL" id="CAH2210377.1"/>
    </source>
</evidence>
<dbReference type="EMBL" id="CAKXAJ010007396">
    <property type="protein sequence ID" value="CAH2210377.1"/>
    <property type="molecule type" value="Genomic_DNA"/>
</dbReference>
<reference evidence="2" key="1">
    <citation type="submission" date="2022-03" db="EMBL/GenBank/DDBJ databases">
        <authorList>
            <person name="Lindestad O."/>
        </authorList>
    </citation>
    <scope>NUCLEOTIDE SEQUENCE</scope>
</reference>
<dbReference type="OrthoDB" id="275509at2759"/>
<proteinExistence type="predicted"/>
<dbReference type="Gene3D" id="1.25.50.20">
    <property type="match status" value="1"/>
</dbReference>
<organism evidence="2 3">
    <name type="scientific">Pararge aegeria aegeria</name>
    <dbReference type="NCBI Taxonomy" id="348720"/>
    <lineage>
        <taxon>Eukaryota</taxon>
        <taxon>Metazoa</taxon>
        <taxon>Ecdysozoa</taxon>
        <taxon>Arthropoda</taxon>
        <taxon>Hexapoda</taxon>
        <taxon>Insecta</taxon>
        <taxon>Pterygota</taxon>
        <taxon>Neoptera</taxon>
        <taxon>Endopterygota</taxon>
        <taxon>Lepidoptera</taxon>
        <taxon>Glossata</taxon>
        <taxon>Ditrysia</taxon>
        <taxon>Papilionoidea</taxon>
        <taxon>Nymphalidae</taxon>
        <taxon>Satyrinae</taxon>
        <taxon>Satyrini</taxon>
        <taxon>Parargina</taxon>
        <taxon>Pararge</taxon>
    </lineage>
</organism>
<name>A0A8S4QML6_9NEOP</name>
<dbReference type="AlphaFoldDB" id="A0A8S4QML6"/>
<protein>
    <submittedName>
        <fullName evidence="2">Jg183 protein</fullName>
    </submittedName>
</protein>
<sequence length="110" mass="12889">MIFRRFYRWEIPLRSVLLYFEKHISETCTLPADLRSACYRAVLAEADEAVFQRFLQLYRAADLHEEKDRISRALGAVKDPALLKRVLEFAISVSPFLRVRFSTPFTYSIA</sequence>
<keyword evidence="3" id="KW-1185">Reference proteome</keyword>